<dbReference type="RefSeq" id="WP_119533221.1">
    <property type="nucleotide sequence ID" value="NZ_QXTF01000002.1"/>
</dbReference>
<dbReference type="Proteomes" id="UP000285023">
    <property type="component" value="Unassembled WGS sequence"/>
</dbReference>
<evidence type="ECO:0000313" key="2">
    <source>
        <dbReference type="Proteomes" id="UP000285023"/>
    </source>
</evidence>
<dbReference type="InterPro" id="IPR047726">
    <property type="entry name" value="CsgH_dom"/>
</dbReference>
<name>A0A418Q0F5_9SPHN</name>
<dbReference type="AlphaFoldDB" id="A0A418Q0F5"/>
<reference evidence="1 2" key="1">
    <citation type="submission" date="2018-09" db="EMBL/GenBank/DDBJ databases">
        <title>Sphingomonas sp. DAC4.</title>
        <authorList>
            <person name="Seo T."/>
        </authorList>
    </citation>
    <scope>NUCLEOTIDE SEQUENCE [LARGE SCALE GENOMIC DNA]</scope>
    <source>
        <strain evidence="1 2">DAC4</strain>
    </source>
</reference>
<proteinExistence type="predicted"/>
<dbReference type="EMBL" id="QXTF01000002">
    <property type="protein sequence ID" value="RIX29332.1"/>
    <property type="molecule type" value="Genomic_DNA"/>
</dbReference>
<dbReference type="InterPro" id="IPR053722">
    <property type="entry name" value="Curli_assembly_CsgC/AgfC"/>
</dbReference>
<evidence type="ECO:0000313" key="1">
    <source>
        <dbReference type="EMBL" id="RIX29332.1"/>
    </source>
</evidence>
<gene>
    <name evidence="1" type="ORF">D3M59_08530</name>
</gene>
<protein>
    <submittedName>
        <fullName evidence="1">Uncharacterized protein</fullName>
    </submittedName>
</protein>
<organism evidence="1 2">
    <name type="scientific">Sphingomonas edaphi</name>
    <dbReference type="NCBI Taxonomy" id="2315689"/>
    <lineage>
        <taxon>Bacteria</taxon>
        <taxon>Pseudomonadati</taxon>
        <taxon>Pseudomonadota</taxon>
        <taxon>Alphaproteobacteria</taxon>
        <taxon>Sphingomonadales</taxon>
        <taxon>Sphingomonadaceae</taxon>
        <taxon>Sphingomonas</taxon>
    </lineage>
</organism>
<dbReference type="Gene3D" id="2.60.40.2420">
    <property type="match status" value="1"/>
</dbReference>
<keyword evidence="2" id="KW-1185">Reference proteome</keyword>
<accession>A0A418Q0F5</accession>
<sequence>MAWAEIGAILAMTTAATQPLRLHVEPVEGGIRLEVIGISPIACTARYELEVTGNAGGNRSSQRGTANLLPDRQVLLASTTIGAGPGSDWNAVLRVQGCGDLNYEEFANSIP</sequence>
<comment type="caution">
    <text evidence="1">The sequence shown here is derived from an EMBL/GenBank/DDBJ whole genome shotgun (WGS) entry which is preliminary data.</text>
</comment>
<dbReference type="NCBIfam" id="NF041112">
    <property type="entry name" value="chap_CsgH_alph"/>
    <property type="match status" value="1"/>
</dbReference>